<keyword evidence="2" id="KW-0175">Coiled coil</keyword>
<organism evidence="4 5">
    <name type="scientific">Aduncisulcus paluster</name>
    <dbReference type="NCBI Taxonomy" id="2918883"/>
    <lineage>
        <taxon>Eukaryota</taxon>
        <taxon>Metamonada</taxon>
        <taxon>Carpediemonas-like organisms</taxon>
        <taxon>Aduncisulcus</taxon>
    </lineage>
</organism>
<reference evidence="4" key="1">
    <citation type="submission" date="2022-03" db="EMBL/GenBank/DDBJ databases">
        <title>Draft genome sequence of Aduncisulcus paluster, a free-living microaerophilic Fornicata.</title>
        <authorList>
            <person name="Yuyama I."/>
            <person name="Kume K."/>
            <person name="Tamura T."/>
            <person name="Inagaki Y."/>
            <person name="Hashimoto T."/>
        </authorList>
    </citation>
    <scope>NUCLEOTIDE SEQUENCE</scope>
    <source>
        <strain evidence="4">NY0171</strain>
    </source>
</reference>
<gene>
    <name evidence="4" type="ORF">ADUPG1_006372</name>
</gene>
<comment type="caution">
    <text evidence="4">The sequence shown here is derived from an EMBL/GenBank/DDBJ whole genome shotgun (WGS) entry which is preliminary data.</text>
</comment>
<accession>A0ABQ5KI15</accession>
<name>A0ABQ5KI15_9EUKA</name>
<feature type="coiled-coil region" evidence="2">
    <location>
        <begin position="717"/>
        <end position="762"/>
    </location>
</feature>
<dbReference type="EMBL" id="BQXS01009948">
    <property type="protein sequence ID" value="GKT32163.1"/>
    <property type="molecule type" value="Genomic_DNA"/>
</dbReference>
<feature type="region of interest" description="Disordered" evidence="3">
    <location>
        <begin position="630"/>
        <end position="650"/>
    </location>
</feature>
<keyword evidence="5" id="KW-1185">Reference proteome</keyword>
<evidence type="ECO:0000256" key="3">
    <source>
        <dbReference type="SAM" id="MobiDB-lite"/>
    </source>
</evidence>
<dbReference type="Pfam" id="PF03660">
    <property type="entry name" value="PHF5"/>
    <property type="match status" value="1"/>
</dbReference>
<evidence type="ECO:0000256" key="1">
    <source>
        <dbReference type="ARBA" id="ARBA00008626"/>
    </source>
</evidence>
<feature type="coiled-coil region" evidence="2">
    <location>
        <begin position="15"/>
        <end position="42"/>
    </location>
</feature>
<dbReference type="Proteomes" id="UP001057375">
    <property type="component" value="Unassembled WGS sequence"/>
</dbReference>
<evidence type="ECO:0000313" key="4">
    <source>
        <dbReference type="EMBL" id="GKT32163.1"/>
    </source>
</evidence>
<proteinExistence type="inferred from homology"/>
<sequence>MSLPSEDPFHCSSLITKYSQLKADIDRKIDDLESDIENVIQIIDEYQPEIDMMYSMLPALQSRFISMCSVDHISMHCESNDWKREYLDLIELIQGILARYQDMQETVDEYDIIQSNLLRTFSAYRTFDTYFDSCIYADEDEESPTKVQSSLNECIEAWLVDAIPAFQAIPRFQKYSLPVSQALNSITMLIDPISKFTRTDGGEIHEILRMKPKKHPITEQEYYESEYLFGIYVRKRSPIFRQIKNNLKKIVNETLFPHKYLRPIASFTSVSRNIFIVYPRVVSCSIFSSNEKLRASLPLNFIKTGLLHNGYGINPPQIPIKTPEQLLAKVLKETEDTIVVKQTDDIFQREEKKETEYYPQSSNPMIALALPTIRRKLAPSSMYYEDLVRDDSHGDPSQTLACPFKPPSQICRDFFTLKHHHIKPKETEYLYSCIKAGVLRSAEIDNSAFVSILEETASLDDSIVLEKGCSLVVMDPTAGLNIAMTKGRRTRCILAHGEDILGEIDIPGRGSPSTSPNFSRDLKIASLILGLPNVFISTSNSGDSHCSCCSCCSMAVESFNRIKRRIEKKYFRLFHEYVRDIRKYIEDFAQYYVHAADEQHDREDEPDIPTCDGDLTLLGEKLDKIYRQKSSSSSSCSSSSSSSSCSSSSCSLSVVNSMFRDDKSLIKEKIGRIGKVVKRYRELWQEEKSIEEKRRKLEYQKSQQIDLTLFCSESNKYASLEKDVSELRGKAENFKELFTQQLEAEEKKLDALKKAMESTVKDIDRLRTGKHDLYFPRFSCNMAARYHPDLVFCRRQVGDTIGLLCDKCDGRCPLCDSHFFLEEEVKICDYCASNSETKGKCLICGAKGIHKALYCHECVVMGKHMDGCVVIVDLKEVRKEMKKKKEIGPDEQF</sequence>
<dbReference type="InterPro" id="IPR005345">
    <property type="entry name" value="PHF5"/>
</dbReference>
<evidence type="ECO:0000256" key="2">
    <source>
        <dbReference type="SAM" id="Coils"/>
    </source>
</evidence>
<evidence type="ECO:0000313" key="5">
    <source>
        <dbReference type="Proteomes" id="UP001057375"/>
    </source>
</evidence>
<comment type="similarity">
    <text evidence="1">Belongs to the PHF5 family.</text>
</comment>
<protein>
    <submittedName>
        <fullName evidence="4">PHF5-like protein</fullName>
    </submittedName>
</protein>
<dbReference type="PANTHER" id="PTHR13120">
    <property type="entry name" value="PHD FINGER-LIKE DOMAIN-CONTAINING PROTEIN 5A"/>
    <property type="match status" value="1"/>
</dbReference>